<organism evidence="2 3">
    <name type="scientific">Clostridium ragsdalei P11</name>
    <dbReference type="NCBI Taxonomy" id="1353534"/>
    <lineage>
        <taxon>Bacteria</taxon>
        <taxon>Bacillati</taxon>
        <taxon>Bacillota</taxon>
        <taxon>Clostridia</taxon>
        <taxon>Eubacteriales</taxon>
        <taxon>Clostridiaceae</taxon>
        <taxon>Clostridium</taxon>
    </lineage>
</organism>
<protein>
    <recommendedName>
        <fullName evidence="1">SpoVT-AbrB domain-containing protein</fullName>
    </recommendedName>
</protein>
<reference evidence="2 3" key="1">
    <citation type="journal article" date="2012" name="Front. Microbiol.">
        <title>Draft Genome Sequence of the Virulent Strain 01-B526 of the Fish Pathogen Aeromonas salmonicida.</title>
        <authorList>
            <person name="Charette S.J."/>
            <person name="Brochu F."/>
            <person name="Boyle B."/>
            <person name="Filion G."/>
            <person name="Tanaka K.H."/>
            <person name="Derome N."/>
        </authorList>
    </citation>
    <scope>NUCLEOTIDE SEQUENCE [LARGE SCALE GENOMIC DNA]</scope>
    <source>
        <strain evidence="2 3">P11</strain>
    </source>
</reference>
<dbReference type="Gene3D" id="2.10.260.10">
    <property type="match status" value="1"/>
</dbReference>
<comment type="caution">
    <text evidence="2">The sequence shown here is derived from an EMBL/GenBank/DDBJ whole genome shotgun (WGS) entry which is preliminary data.</text>
</comment>
<dbReference type="InterPro" id="IPR037914">
    <property type="entry name" value="SpoVT-AbrB_sf"/>
</dbReference>
<dbReference type="AlphaFoldDB" id="A0A1A6AW10"/>
<keyword evidence="3" id="KW-1185">Reference proteome</keyword>
<name>A0A1A6AW10_9CLOT</name>
<dbReference type="InterPro" id="IPR007159">
    <property type="entry name" value="SpoVT-AbrB_dom"/>
</dbReference>
<dbReference type="SMART" id="SM00966">
    <property type="entry name" value="SpoVT_AbrB"/>
    <property type="match status" value="1"/>
</dbReference>
<evidence type="ECO:0000313" key="2">
    <source>
        <dbReference type="EMBL" id="OBR94220.1"/>
    </source>
</evidence>
<dbReference type="PATRIC" id="fig|1353534.3.peg.1640"/>
<sequence>MSMKVPEGKFISTVKVGEKGQIVIPKGARDLFDINPGDTLLLLADKEQGIAIVQNDGFLDFANAIFEAQKKNRGK</sequence>
<accession>A0A1A6AW10</accession>
<evidence type="ECO:0000259" key="1">
    <source>
        <dbReference type="SMART" id="SM00966"/>
    </source>
</evidence>
<dbReference type="PANTHER" id="PTHR34860">
    <property type="entry name" value="REPRESSOR-LIKE PROTEIN SSO7C3"/>
    <property type="match status" value="1"/>
</dbReference>
<dbReference type="InterPro" id="IPR052975">
    <property type="entry name" value="Repressor-like_regulatory"/>
</dbReference>
<dbReference type="Proteomes" id="UP000093954">
    <property type="component" value="Unassembled WGS sequence"/>
</dbReference>
<dbReference type="GO" id="GO:0003677">
    <property type="term" value="F:DNA binding"/>
    <property type="evidence" value="ECO:0007669"/>
    <property type="project" value="InterPro"/>
</dbReference>
<gene>
    <name evidence="2" type="ORF">CLRAG_16110</name>
</gene>
<dbReference type="PANTHER" id="PTHR34860:SF6">
    <property type="entry name" value="REPRESSOR-LIKE PROTEIN SSO7C3"/>
    <property type="match status" value="1"/>
</dbReference>
<dbReference type="NCBIfam" id="TIGR01439">
    <property type="entry name" value="lp_hng_hel_AbrB"/>
    <property type="match status" value="1"/>
</dbReference>
<evidence type="ECO:0000313" key="3">
    <source>
        <dbReference type="Proteomes" id="UP000093954"/>
    </source>
</evidence>
<dbReference type="EMBL" id="LROS01000014">
    <property type="protein sequence ID" value="OBR94220.1"/>
    <property type="molecule type" value="Genomic_DNA"/>
</dbReference>
<proteinExistence type="predicted"/>
<feature type="domain" description="SpoVT-AbrB" evidence="1">
    <location>
        <begin position="14"/>
        <end position="60"/>
    </location>
</feature>
<dbReference type="SUPFAM" id="SSF89447">
    <property type="entry name" value="AbrB/MazE/MraZ-like"/>
    <property type="match status" value="1"/>
</dbReference>
<dbReference type="Pfam" id="PF04014">
    <property type="entry name" value="MazE_antitoxin"/>
    <property type="match status" value="1"/>
</dbReference>